<dbReference type="SMART" id="SM00530">
    <property type="entry name" value="HTH_XRE"/>
    <property type="match status" value="1"/>
</dbReference>
<dbReference type="SUPFAM" id="SSF47413">
    <property type="entry name" value="lambda repressor-like DNA-binding domains"/>
    <property type="match status" value="1"/>
</dbReference>
<dbReference type="CDD" id="cd00093">
    <property type="entry name" value="HTH_XRE"/>
    <property type="match status" value="1"/>
</dbReference>
<gene>
    <name evidence="3" type="ORF">Ssi02_48900</name>
</gene>
<keyword evidence="4" id="KW-1185">Reference proteome</keyword>
<evidence type="ECO:0000259" key="2">
    <source>
        <dbReference type="PROSITE" id="PS50943"/>
    </source>
</evidence>
<name>A0A919RME4_9ACTN</name>
<dbReference type="Gene3D" id="1.10.10.2910">
    <property type="match status" value="1"/>
</dbReference>
<dbReference type="Pfam" id="PF06114">
    <property type="entry name" value="Peptidase_M78"/>
    <property type="match status" value="1"/>
</dbReference>
<dbReference type="InterPro" id="IPR010359">
    <property type="entry name" value="IrrE_HExxH"/>
</dbReference>
<dbReference type="PROSITE" id="PS50943">
    <property type="entry name" value="HTH_CROC1"/>
    <property type="match status" value="1"/>
</dbReference>
<dbReference type="Gene3D" id="1.10.260.40">
    <property type="entry name" value="lambda repressor-like DNA-binding domains"/>
    <property type="match status" value="1"/>
</dbReference>
<feature type="domain" description="HTH cro/C1-type" evidence="2">
    <location>
        <begin position="10"/>
        <end position="64"/>
    </location>
</feature>
<dbReference type="InterPro" id="IPR001387">
    <property type="entry name" value="Cro/C1-type_HTH"/>
</dbReference>
<dbReference type="PANTHER" id="PTHR43236:SF2">
    <property type="entry name" value="BLL0069 PROTEIN"/>
    <property type="match status" value="1"/>
</dbReference>
<evidence type="ECO:0000313" key="3">
    <source>
        <dbReference type="EMBL" id="GII94659.1"/>
    </source>
</evidence>
<evidence type="ECO:0000256" key="1">
    <source>
        <dbReference type="ARBA" id="ARBA00007227"/>
    </source>
</evidence>
<dbReference type="RefSeq" id="WP_239129469.1">
    <property type="nucleotide sequence ID" value="NZ_BOOW01000030.1"/>
</dbReference>
<dbReference type="AlphaFoldDB" id="A0A919RME4"/>
<comment type="similarity">
    <text evidence="1">Belongs to the short-chain fatty acyl-CoA assimilation regulator (ScfR) family.</text>
</comment>
<proteinExistence type="inferred from homology"/>
<dbReference type="GO" id="GO:0003677">
    <property type="term" value="F:DNA binding"/>
    <property type="evidence" value="ECO:0007669"/>
    <property type="project" value="InterPro"/>
</dbReference>
<dbReference type="Proteomes" id="UP000606172">
    <property type="component" value="Unassembled WGS sequence"/>
</dbReference>
<dbReference type="EMBL" id="BOOW01000030">
    <property type="protein sequence ID" value="GII94659.1"/>
    <property type="molecule type" value="Genomic_DNA"/>
</dbReference>
<dbReference type="InterPro" id="IPR010982">
    <property type="entry name" value="Lambda_DNA-bd_dom_sf"/>
</dbReference>
<organism evidence="3 4">
    <name type="scientific">Sinosporangium siamense</name>
    <dbReference type="NCBI Taxonomy" id="1367973"/>
    <lineage>
        <taxon>Bacteria</taxon>
        <taxon>Bacillati</taxon>
        <taxon>Actinomycetota</taxon>
        <taxon>Actinomycetes</taxon>
        <taxon>Streptosporangiales</taxon>
        <taxon>Streptosporangiaceae</taxon>
        <taxon>Sinosporangium</taxon>
    </lineage>
</organism>
<evidence type="ECO:0000313" key="4">
    <source>
        <dbReference type="Proteomes" id="UP000606172"/>
    </source>
</evidence>
<dbReference type="PANTHER" id="PTHR43236">
    <property type="entry name" value="ANTITOXIN HIGA1"/>
    <property type="match status" value="1"/>
</dbReference>
<protein>
    <recommendedName>
        <fullName evidence="2">HTH cro/C1-type domain-containing protein</fullName>
    </recommendedName>
</protein>
<sequence length="373" mass="40795">MAGETTLQRMRQLIAESGLTQGEFAVKAGLDPSKMSKSLSGVRRFTSLDLARIADLGRVTVDWLLGADPVVSSMAARVSTRSSAADSAVEEAERLAQIRADLGFLGYQQEVATLTLPSKAKRAVDQGHELARNALDHARVREMLPWRHRDLASLAEDVFGVDVRIVRLPDGFDGLAYVDHQTSLMVVGTSEVPARQRFTVAHELGHLLARDDQGLRVDADLNDATHKQHPSEIRANAFAAEFLLPQDILRQEISMGDQTLASLAGMACRWWVSPSTLAWRLLNLGLIDRRLCDSLRRLNAAQAAQRADSAHLLGEWIAAASRPRMPVPLLRAAFQAYADGKTTLRPYANLIGVDTDTLRLAIDVSGEESPLSP</sequence>
<accession>A0A919RME4</accession>
<comment type="caution">
    <text evidence="3">The sequence shown here is derived from an EMBL/GenBank/DDBJ whole genome shotgun (WGS) entry which is preliminary data.</text>
</comment>
<dbReference type="InterPro" id="IPR052345">
    <property type="entry name" value="Rad_response_metalloprotease"/>
</dbReference>
<reference evidence="3" key="1">
    <citation type="submission" date="2021-01" db="EMBL/GenBank/DDBJ databases">
        <title>Whole genome shotgun sequence of Sinosporangium siamense NBRC 109515.</title>
        <authorList>
            <person name="Komaki H."/>
            <person name="Tamura T."/>
        </authorList>
    </citation>
    <scope>NUCLEOTIDE SEQUENCE</scope>
    <source>
        <strain evidence="3">NBRC 109515</strain>
    </source>
</reference>